<organism evidence="2 3">
    <name type="scientific">Ictalurus punctatus</name>
    <name type="common">Channel catfish</name>
    <name type="synonym">Silurus punctatus</name>
    <dbReference type="NCBI Taxonomy" id="7998"/>
    <lineage>
        <taxon>Eukaryota</taxon>
        <taxon>Metazoa</taxon>
        <taxon>Chordata</taxon>
        <taxon>Craniata</taxon>
        <taxon>Vertebrata</taxon>
        <taxon>Euteleostomi</taxon>
        <taxon>Actinopterygii</taxon>
        <taxon>Neopterygii</taxon>
        <taxon>Teleostei</taxon>
        <taxon>Ostariophysi</taxon>
        <taxon>Siluriformes</taxon>
        <taxon>Ictaluridae</taxon>
        <taxon>Ictalurus</taxon>
    </lineage>
</organism>
<dbReference type="Pfam" id="PF13768">
    <property type="entry name" value="VWA_3"/>
    <property type="match status" value="1"/>
</dbReference>
<evidence type="ECO:0000313" key="3">
    <source>
        <dbReference type="RefSeq" id="XP_017340348.2"/>
    </source>
</evidence>
<dbReference type="OrthoDB" id="1729737at2759"/>
<reference evidence="3" key="2">
    <citation type="submission" date="2025-08" db="UniProtKB">
        <authorList>
            <consortium name="RefSeq"/>
        </authorList>
    </citation>
    <scope>IDENTIFICATION</scope>
    <source>
        <tissue evidence="3">Blood</tissue>
    </source>
</reference>
<evidence type="ECO:0000313" key="2">
    <source>
        <dbReference type="Proteomes" id="UP000221080"/>
    </source>
</evidence>
<dbReference type="RefSeq" id="XP_017340348.2">
    <property type="nucleotide sequence ID" value="XM_017484859.3"/>
</dbReference>
<feature type="domain" description="VWFA" evidence="1">
    <location>
        <begin position="7"/>
        <end position="96"/>
    </location>
</feature>
<sequence>MDKVHCARDTLLLLLKSLPMDCYFNIYGFGSHYESFFPKSVQYSQDTMEQAVKKVNEMQADMGGTEILQPLEHISNSLVSPTTQDRFIFLVKANRSPLSSKSHASQ</sequence>
<evidence type="ECO:0000259" key="1">
    <source>
        <dbReference type="Pfam" id="PF13768"/>
    </source>
</evidence>
<proteinExistence type="predicted"/>
<protein>
    <submittedName>
        <fullName evidence="3">von Willebrand factor A domain-containing protein 5A-like isoform X1</fullName>
    </submittedName>
</protein>
<dbReference type="Gene3D" id="3.40.50.410">
    <property type="entry name" value="von Willebrand factor, type A domain"/>
    <property type="match status" value="1"/>
</dbReference>
<dbReference type="GeneID" id="108274642"/>
<dbReference type="AlphaFoldDB" id="A0A2D0SC89"/>
<dbReference type="KEGG" id="ipu:108274642"/>
<dbReference type="PANTHER" id="PTHR45737:SF6">
    <property type="entry name" value="VON WILLEBRAND FACTOR A DOMAIN-CONTAINING PROTEIN 5A"/>
    <property type="match status" value="1"/>
</dbReference>
<name>A0A2D0SC89_ICTPU</name>
<dbReference type="Proteomes" id="UP000221080">
    <property type="component" value="Chromosome 14"/>
</dbReference>
<dbReference type="InterPro" id="IPR036465">
    <property type="entry name" value="vWFA_dom_sf"/>
</dbReference>
<gene>
    <name evidence="3" type="primary">LOC108274642</name>
</gene>
<dbReference type="SUPFAM" id="SSF53300">
    <property type="entry name" value="vWA-like"/>
    <property type="match status" value="1"/>
</dbReference>
<keyword evidence="2" id="KW-1185">Reference proteome</keyword>
<reference evidence="2" key="1">
    <citation type="journal article" date="2016" name="Nat. Commun.">
        <title>The channel catfish genome sequence provides insights into the evolution of scale formation in teleosts.</title>
        <authorList>
            <person name="Liu Z."/>
            <person name="Liu S."/>
            <person name="Yao J."/>
            <person name="Bao L."/>
            <person name="Zhang J."/>
            <person name="Li Y."/>
            <person name="Jiang C."/>
            <person name="Sun L."/>
            <person name="Wang R."/>
            <person name="Zhang Y."/>
            <person name="Zhou T."/>
            <person name="Zeng Q."/>
            <person name="Fu Q."/>
            <person name="Gao S."/>
            <person name="Li N."/>
            <person name="Koren S."/>
            <person name="Jiang Y."/>
            <person name="Zimin A."/>
            <person name="Xu P."/>
            <person name="Phillippy A.M."/>
            <person name="Geng X."/>
            <person name="Song L."/>
            <person name="Sun F."/>
            <person name="Li C."/>
            <person name="Wang X."/>
            <person name="Chen A."/>
            <person name="Jin Y."/>
            <person name="Yuan Z."/>
            <person name="Yang Y."/>
            <person name="Tan S."/>
            <person name="Peatman E."/>
            <person name="Lu J."/>
            <person name="Qin Z."/>
            <person name="Dunham R."/>
            <person name="Li Z."/>
            <person name="Sonstegard T."/>
            <person name="Feng J."/>
            <person name="Danzmann R.G."/>
            <person name="Schroeder S."/>
            <person name="Scheffler B."/>
            <person name="Duke M.V."/>
            <person name="Ballard L."/>
            <person name="Kucuktas H."/>
            <person name="Kaltenboeck L."/>
            <person name="Liu H."/>
            <person name="Armbruster J."/>
            <person name="Xie Y."/>
            <person name="Kirby M.L."/>
            <person name="Tian Y."/>
            <person name="Flanagan M.E."/>
            <person name="Mu W."/>
            <person name="Waldbieser G.C."/>
        </authorList>
    </citation>
    <scope>NUCLEOTIDE SEQUENCE [LARGE SCALE GENOMIC DNA]</scope>
    <source>
        <strain evidence="2">SDA103</strain>
    </source>
</reference>
<accession>A0A2D0SC89</accession>
<dbReference type="PANTHER" id="PTHR45737">
    <property type="entry name" value="VON WILLEBRAND FACTOR A DOMAIN-CONTAINING PROTEIN 5A"/>
    <property type="match status" value="1"/>
</dbReference>
<dbReference type="InterPro" id="IPR002035">
    <property type="entry name" value="VWF_A"/>
</dbReference>